<dbReference type="EMBL" id="JACVVD010000006">
    <property type="protein sequence ID" value="MBD0382215.1"/>
    <property type="molecule type" value="Genomic_DNA"/>
</dbReference>
<dbReference type="RefSeq" id="WP_188175987.1">
    <property type="nucleotide sequence ID" value="NZ_JACVVD010000006.1"/>
</dbReference>
<evidence type="ECO:0000313" key="1">
    <source>
        <dbReference type="EMBL" id="MBD0382215.1"/>
    </source>
</evidence>
<comment type="caution">
    <text evidence="1">The sequence shown here is derived from an EMBL/GenBank/DDBJ whole genome shotgun (WGS) entry which is preliminary data.</text>
</comment>
<proteinExistence type="predicted"/>
<dbReference type="Pfam" id="PF14398">
    <property type="entry name" value="ATPgrasp_YheCD"/>
    <property type="match status" value="1"/>
</dbReference>
<dbReference type="AlphaFoldDB" id="A0A926KQR4"/>
<dbReference type="Proteomes" id="UP000650466">
    <property type="component" value="Unassembled WGS sequence"/>
</dbReference>
<gene>
    <name evidence="1" type="ORF">ICC18_19040</name>
</gene>
<dbReference type="SUPFAM" id="SSF56059">
    <property type="entry name" value="Glutathione synthetase ATP-binding domain-like"/>
    <property type="match status" value="1"/>
</dbReference>
<keyword evidence="2" id="KW-1185">Reference proteome</keyword>
<reference evidence="1" key="1">
    <citation type="submission" date="2020-09" db="EMBL/GenBank/DDBJ databases">
        <title>Draft Genome Sequence of Paenibacillus sp. WST5.</title>
        <authorList>
            <person name="Bao Z."/>
        </authorList>
    </citation>
    <scope>NUCLEOTIDE SEQUENCE</scope>
    <source>
        <strain evidence="1">WST5</strain>
    </source>
</reference>
<evidence type="ECO:0000313" key="2">
    <source>
        <dbReference type="Proteomes" id="UP000650466"/>
    </source>
</evidence>
<sequence length="350" mass="40832">MKIGTTVGIMVPRKRQRKAVLRTYNKYNNLDISLACFIPEDINWKKKKILALCMDKGVIKERVISFPQAVYNCCYLNQRKTIERMERIIGKNKTFNYLNRLNKWEVYRILESTHLRRFLPHTCIYKREQLQKTFDKHKLVYLKPCLGHHGNGVFRLELLNENLRISEDSLPPRYIWRLDDKQLAGKVERLLKGKQYIVQSGISMTLFNDKYFDLRALVQKNEQGDWDITSIVSRLAYKQYYNTSVYEEVHITEVIMHSLFPPDESIKIMKTIQDVSIQAAAELEKGIGLMAEVSVDYGLDINGALWIIEMNGKPQKKIYNDVAGIGDRSAMYRRPLEYASYLAAQSTTSI</sequence>
<organism evidence="1 2">
    <name type="scientific">Paenibacillus sedimenti</name>
    <dbReference type="NCBI Taxonomy" id="2770274"/>
    <lineage>
        <taxon>Bacteria</taxon>
        <taxon>Bacillati</taxon>
        <taxon>Bacillota</taxon>
        <taxon>Bacilli</taxon>
        <taxon>Bacillales</taxon>
        <taxon>Paenibacillaceae</taxon>
        <taxon>Paenibacillus</taxon>
    </lineage>
</organism>
<dbReference type="InterPro" id="IPR026838">
    <property type="entry name" value="YheC/D"/>
</dbReference>
<name>A0A926KQR4_9BACL</name>
<protein>
    <submittedName>
        <fullName evidence="1">YheC/YheD family protein</fullName>
    </submittedName>
</protein>
<accession>A0A926KQR4</accession>